<evidence type="ECO:0000256" key="7">
    <source>
        <dbReference type="RuleBase" id="RU000640"/>
    </source>
</evidence>
<dbReference type="PANTHER" id="PTHR21237:SF40">
    <property type="entry name" value="CELL CYCLE AND APOPTOSIS REGULATOR PROTEIN 2"/>
    <property type="match status" value="1"/>
</dbReference>
<evidence type="ECO:0000256" key="5">
    <source>
        <dbReference type="ARBA" id="ARBA00023016"/>
    </source>
</evidence>
<dbReference type="Gene3D" id="3.90.20.20">
    <property type="match status" value="1"/>
</dbReference>
<comment type="subcellular location">
    <subcellularLocation>
        <location evidence="1">Cytoplasm</location>
    </subcellularLocation>
    <subcellularLocation>
        <location evidence="7">Mitochondrion matrix</location>
    </subcellularLocation>
</comment>
<keyword evidence="9" id="KW-0175">Coiled coil</keyword>
<dbReference type="GO" id="GO:0051087">
    <property type="term" value="F:protein-folding chaperone binding"/>
    <property type="evidence" value="ECO:0007669"/>
    <property type="project" value="InterPro"/>
</dbReference>
<evidence type="ECO:0000256" key="8">
    <source>
        <dbReference type="RuleBase" id="RU004478"/>
    </source>
</evidence>
<dbReference type="GO" id="GO:0005759">
    <property type="term" value="C:mitochondrial matrix"/>
    <property type="evidence" value="ECO:0007669"/>
    <property type="project" value="UniProtKB-SubCell"/>
</dbReference>
<dbReference type="GO" id="GO:0051082">
    <property type="term" value="F:unfolded protein binding"/>
    <property type="evidence" value="ECO:0000318"/>
    <property type="project" value="GO_Central"/>
</dbReference>
<keyword evidence="12" id="KW-1185">Reference proteome</keyword>
<keyword evidence="6 7" id="KW-0143">Chaperone</keyword>
<dbReference type="HOGENOM" id="CLU_057217_5_1_1"/>
<dbReference type="InParanoid" id="D8R3J7"/>
<evidence type="ECO:0000256" key="10">
    <source>
        <dbReference type="SAM" id="MobiDB-lite"/>
    </source>
</evidence>
<dbReference type="Proteomes" id="UP000001514">
    <property type="component" value="Unassembled WGS sequence"/>
</dbReference>
<comment type="function">
    <text evidence="7">Essential component of the PAM complex, a complex required for the translocation of transit peptide-containing proteins from the inner membrane into the mitochondrial matrix in an ATP-dependent manner.</text>
</comment>
<evidence type="ECO:0000313" key="12">
    <source>
        <dbReference type="Proteomes" id="UP000001514"/>
    </source>
</evidence>
<keyword evidence="5" id="KW-0346">Stress response</keyword>
<dbReference type="KEGG" id="smo:SELMODRAFT_83859"/>
<name>D8R3J7_SELML</name>
<sequence length="237" mass="26190">LEDTTSQVNGSEPTEVSASVIEVLLRNYSEAVLGNDQAAMSTIQAELEVIQKERDSLSQLVANLTEESALAKERLLRLNADFDNFRKRSGREKDSLRETVKGDVVESLLPMIDNFERAKGAIKAETDGERKIDSSYQGIYKQFVDIMKSLGVKVIDTVGKEFNPELHEAIMREESSEYDEGIVTQEFRRGFLLGEKLLRAAMVKVSSGKPSNSPAAAPQDSEETTPSDETPVDENSA</sequence>
<dbReference type="HAMAP" id="MF_01151">
    <property type="entry name" value="GrpE"/>
    <property type="match status" value="1"/>
</dbReference>
<dbReference type="GO" id="GO:0006457">
    <property type="term" value="P:protein folding"/>
    <property type="evidence" value="ECO:0007669"/>
    <property type="project" value="InterPro"/>
</dbReference>
<organism evidence="12">
    <name type="scientific">Selaginella moellendorffii</name>
    <name type="common">Spikemoss</name>
    <dbReference type="NCBI Taxonomy" id="88036"/>
    <lineage>
        <taxon>Eukaryota</taxon>
        <taxon>Viridiplantae</taxon>
        <taxon>Streptophyta</taxon>
        <taxon>Embryophyta</taxon>
        <taxon>Tracheophyta</taxon>
        <taxon>Lycopodiopsida</taxon>
        <taxon>Selaginellales</taxon>
        <taxon>Selaginellaceae</taxon>
        <taxon>Selaginella</taxon>
    </lineage>
</organism>
<evidence type="ECO:0000256" key="3">
    <source>
        <dbReference type="ARBA" id="ARBA00011738"/>
    </source>
</evidence>
<comment type="subunit">
    <text evidence="3">Homodimer.</text>
</comment>
<evidence type="ECO:0000256" key="2">
    <source>
        <dbReference type="ARBA" id="ARBA00009054"/>
    </source>
</evidence>
<dbReference type="Pfam" id="PF01025">
    <property type="entry name" value="GrpE"/>
    <property type="match status" value="1"/>
</dbReference>
<dbReference type="InterPro" id="IPR000740">
    <property type="entry name" value="GrpE"/>
</dbReference>
<dbReference type="STRING" id="88036.D8R3J7"/>
<evidence type="ECO:0000313" key="11">
    <source>
        <dbReference type="EMBL" id="EFJ33293.1"/>
    </source>
</evidence>
<feature type="coiled-coil region" evidence="9">
    <location>
        <begin position="40"/>
        <end position="81"/>
    </location>
</feature>
<dbReference type="SUPFAM" id="SSF58014">
    <property type="entry name" value="Coiled-coil domain of nucleotide exchange factor GrpE"/>
    <property type="match status" value="1"/>
</dbReference>
<reference evidence="11 12" key="1">
    <citation type="journal article" date="2011" name="Science">
        <title>The Selaginella genome identifies genetic changes associated with the evolution of vascular plants.</title>
        <authorList>
            <person name="Banks J.A."/>
            <person name="Nishiyama T."/>
            <person name="Hasebe M."/>
            <person name="Bowman J.L."/>
            <person name="Gribskov M."/>
            <person name="dePamphilis C."/>
            <person name="Albert V.A."/>
            <person name="Aono N."/>
            <person name="Aoyama T."/>
            <person name="Ambrose B.A."/>
            <person name="Ashton N.W."/>
            <person name="Axtell M.J."/>
            <person name="Barker E."/>
            <person name="Barker M.S."/>
            <person name="Bennetzen J.L."/>
            <person name="Bonawitz N.D."/>
            <person name="Chapple C."/>
            <person name="Cheng C."/>
            <person name="Correa L.G."/>
            <person name="Dacre M."/>
            <person name="DeBarry J."/>
            <person name="Dreyer I."/>
            <person name="Elias M."/>
            <person name="Engstrom E.M."/>
            <person name="Estelle M."/>
            <person name="Feng L."/>
            <person name="Finet C."/>
            <person name="Floyd S.K."/>
            <person name="Frommer W.B."/>
            <person name="Fujita T."/>
            <person name="Gramzow L."/>
            <person name="Gutensohn M."/>
            <person name="Harholt J."/>
            <person name="Hattori M."/>
            <person name="Heyl A."/>
            <person name="Hirai T."/>
            <person name="Hiwatashi Y."/>
            <person name="Ishikawa M."/>
            <person name="Iwata M."/>
            <person name="Karol K.G."/>
            <person name="Koehler B."/>
            <person name="Kolukisaoglu U."/>
            <person name="Kubo M."/>
            <person name="Kurata T."/>
            <person name="Lalonde S."/>
            <person name="Li K."/>
            <person name="Li Y."/>
            <person name="Litt A."/>
            <person name="Lyons E."/>
            <person name="Manning G."/>
            <person name="Maruyama T."/>
            <person name="Michael T.P."/>
            <person name="Mikami K."/>
            <person name="Miyazaki S."/>
            <person name="Morinaga S."/>
            <person name="Murata T."/>
            <person name="Mueller-Roeber B."/>
            <person name="Nelson D.R."/>
            <person name="Obara M."/>
            <person name="Oguri Y."/>
            <person name="Olmstead R.G."/>
            <person name="Onodera N."/>
            <person name="Petersen B.L."/>
            <person name="Pils B."/>
            <person name="Prigge M."/>
            <person name="Rensing S.A."/>
            <person name="Riano-Pachon D.M."/>
            <person name="Roberts A.W."/>
            <person name="Sato Y."/>
            <person name="Scheller H.V."/>
            <person name="Schulz B."/>
            <person name="Schulz C."/>
            <person name="Shakirov E.V."/>
            <person name="Shibagaki N."/>
            <person name="Shinohara N."/>
            <person name="Shippen D.E."/>
            <person name="Soerensen I."/>
            <person name="Sotooka R."/>
            <person name="Sugimoto N."/>
            <person name="Sugita M."/>
            <person name="Sumikawa N."/>
            <person name="Tanurdzic M."/>
            <person name="Theissen G."/>
            <person name="Ulvskov P."/>
            <person name="Wakazuki S."/>
            <person name="Weng J.K."/>
            <person name="Willats W.W."/>
            <person name="Wipf D."/>
            <person name="Wolf P.G."/>
            <person name="Yang L."/>
            <person name="Zimmer A.D."/>
            <person name="Zhu Q."/>
            <person name="Mitros T."/>
            <person name="Hellsten U."/>
            <person name="Loque D."/>
            <person name="Otillar R."/>
            <person name="Salamov A."/>
            <person name="Schmutz J."/>
            <person name="Shapiro H."/>
            <person name="Lindquist E."/>
            <person name="Lucas S."/>
            <person name="Rokhsar D."/>
            <person name="Grigoriev I.V."/>
        </authorList>
    </citation>
    <scope>NUCLEOTIDE SEQUENCE [LARGE SCALE GENOMIC DNA]</scope>
</reference>
<dbReference type="InterPro" id="IPR009012">
    <property type="entry name" value="GrpE_head"/>
</dbReference>
<dbReference type="GO" id="GO:0009507">
    <property type="term" value="C:chloroplast"/>
    <property type="evidence" value="ECO:0000318"/>
    <property type="project" value="GO_Central"/>
</dbReference>
<dbReference type="PRINTS" id="PR00773">
    <property type="entry name" value="GRPEPROTEIN"/>
</dbReference>
<evidence type="ECO:0000256" key="6">
    <source>
        <dbReference type="ARBA" id="ARBA00023186"/>
    </source>
</evidence>
<gene>
    <name evidence="11" type="ORF">SELMODRAFT_83859</name>
</gene>
<keyword evidence="4" id="KW-0963">Cytoplasm</keyword>
<dbReference type="GO" id="GO:0000774">
    <property type="term" value="F:adenyl-nucleotide exchange factor activity"/>
    <property type="evidence" value="ECO:0000318"/>
    <property type="project" value="GO_Central"/>
</dbReference>
<keyword evidence="7" id="KW-0496">Mitochondrion</keyword>
<dbReference type="PANTHER" id="PTHR21237">
    <property type="entry name" value="GRPE PROTEIN"/>
    <property type="match status" value="1"/>
</dbReference>
<proteinExistence type="inferred from homology"/>
<dbReference type="NCBIfam" id="NF010741">
    <property type="entry name" value="PRK14143.1"/>
    <property type="match status" value="1"/>
</dbReference>
<evidence type="ECO:0000256" key="4">
    <source>
        <dbReference type="ARBA" id="ARBA00022490"/>
    </source>
</evidence>
<dbReference type="OMA" id="PTNAKED"/>
<accession>D8R3J7</accession>
<evidence type="ECO:0000256" key="1">
    <source>
        <dbReference type="ARBA" id="ARBA00004496"/>
    </source>
</evidence>
<feature type="non-terminal residue" evidence="11">
    <location>
        <position position="1"/>
    </location>
</feature>
<dbReference type="PROSITE" id="PS01071">
    <property type="entry name" value="GRPE"/>
    <property type="match status" value="1"/>
</dbReference>
<dbReference type="FunCoup" id="D8R3J7">
    <property type="interactions" value="1323"/>
</dbReference>
<feature type="compositionally biased region" description="Acidic residues" evidence="10">
    <location>
        <begin position="220"/>
        <end position="237"/>
    </location>
</feature>
<dbReference type="FunFam" id="2.30.22.10:FF:000001">
    <property type="entry name" value="Protein GrpE"/>
    <property type="match status" value="1"/>
</dbReference>
<dbReference type="InterPro" id="IPR013805">
    <property type="entry name" value="GrpE_CC"/>
</dbReference>
<dbReference type="SUPFAM" id="SSF51064">
    <property type="entry name" value="Head domain of nucleotide exchange factor GrpE"/>
    <property type="match status" value="1"/>
</dbReference>
<evidence type="ECO:0000256" key="9">
    <source>
        <dbReference type="SAM" id="Coils"/>
    </source>
</evidence>
<dbReference type="CDD" id="cd00446">
    <property type="entry name" value="GrpE"/>
    <property type="match status" value="1"/>
</dbReference>
<feature type="region of interest" description="Disordered" evidence="10">
    <location>
        <begin position="204"/>
        <end position="237"/>
    </location>
</feature>
<protein>
    <recommendedName>
        <fullName evidence="7">GrpE protein homolog</fullName>
    </recommendedName>
</protein>
<dbReference type="OrthoDB" id="201635at2759"/>
<dbReference type="EMBL" id="GL377571">
    <property type="protein sequence ID" value="EFJ33293.1"/>
    <property type="molecule type" value="Genomic_DNA"/>
</dbReference>
<dbReference type="eggNOG" id="KOG3003">
    <property type="taxonomic scope" value="Eukaryota"/>
</dbReference>
<dbReference type="Gene3D" id="2.30.22.10">
    <property type="entry name" value="Head domain of nucleotide exchange factor GrpE"/>
    <property type="match status" value="1"/>
</dbReference>
<dbReference type="AlphaFoldDB" id="D8R3J7"/>
<comment type="similarity">
    <text evidence="2 8">Belongs to the GrpE family.</text>
</comment>
<dbReference type="GO" id="GO:0042803">
    <property type="term" value="F:protein homodimerization activity"/>
    <property type="evidence" value="ECO:0007669"/>
    <property type="project" value="InterPro"/>
</dbReference>